<dbReference type="InterPro" id="IPR051543">
    <property type="entry name" value="Serine_Peptidase_S9A"/>
</dbReference>
<comment type="similarity">
    <text evidence="1">Belongs to the peptidase S9A family.</text>
</comment>
<dbReference type="EMBL" id="AJ937766">
    <property type="protein sequence ID" value="CAI78819.1"/>
    <property type="molecule type" value="Genomic_DNA"/>
</dbReference>
<keyword evidence="2" id="KW-0645">Protease</keyword>
<keyword evidence="4" id="KW-0720">Serine protease</keyword>
<evidence type="ECO:0008006" key="9">
    <source>
        <dbReference type="Google" id="ProtNLM"/>
    </source>
</evidence>
<evidence type="ECO:0000259" key="7">
    <source>
        <dbReference type="Pfam" id="PF02897"/>
    </source>
</evidence>
<dbReference type="InterPro" id="IPR029058">
    <property type="entry name" value="AB_hydrolase_fold"/>
</dbReference>
<dbReference type="InterPro" id="IPR002470">
    <property type="entry name" value="Peptidase_S9A"/>
</dbReference>
<dbReference type="GO" id="GO:0004252">
    <property type="term" value="F:serine-type endopeptidase activity"/>
    <property type="evidence" value="ECO:0007669"/>
    <property type="project" value="InterPro"/>
</dbReference>
<evidence type="ECO:0000256" key="3">
    <source>
        <dbReference type="ARBA" id="ARBA00022801"/>
    </source>
</evidence>
<feature type="chain" id="PRO_5004219278" description="Oligopeptidase B" evidence="5">
    <location>
        <begin position="27"/>
        <end position="708"/>
    </location>
</feature>
<dbReference type="SUPFAM" id="SSF50993">
    <property type="entry name" value="Peptidase/esterase 'gauge' domain"/>
    <property type="match status" value="1"/>
</dbReference>
<dbReference type="PROSITE" id="PS00708">
    <property type="entry name" value="PRO_ENDOPEP_SER"/>
    <property type="match status" value="1"/>
</dbReference>
<protein>
    <recommendedName>
        <fullName evidence="9">Oligopeptidase B</fullName>
    </recommendedName>
</protein>
<dbReference type="ESTHER" id="9bact-q2yzv3">
    <property type="family name" value="S9N_PREPL_Peptidase_S9"/>
</dbReference>
<keyword evidence="3" id="KW-0378">Hydrolase</keyword>
<evidence type="ECO:0000256" key="4">
    <source>
        <dbReference type="ARBA" id="ARBA00022825"/>
    </source>
</evidence>
<feature type="domain" description="Peptidase S9 prolyl oligopeptidase catalytic" evidence="6">
    <location>
        <begin position="491"/>
        <end position="705"/>
    </location>
</feature>
<dbReference type="Pfam" id="PF00326">
    <property type="entry name" value="Peptidase_S9"/>
    <property type="match status" value="1"/>
</dbReference>
<dbReference type="GO" id="GO:0006508">
    <property type="term" value="P:proteolysis"/>
    <property type="evidence" value="ECO:0007669"/>
    <property type="project" value="UniProtKB-KW"/>
</dbReference>
<dbReference type="PANTHER" id="PTHR11757">
    <property type="entry name" value="PROTEASE FAMILY S9A OLIGOPEPTIDASE"/>
    <property type="match status" value="1"/>
</dbReference>
<dbReference type="InterPro" id="IPR023302">
    <property type="entry name" value="Pept_S9A_N"/>
</dbReference>
<evidence type="ECO:0000256" key="5">
    <source>
        <dbReference type="SAM" id="SignalP"/>
    </source>
</evidence>
<dbReference type="PANTHER" id="PTHR11757:SF19">
    <property type="entry name" value="PROLYL ENDOPEPTIDASE-LIKE"/>
    <property type="match status" value="1"/>
</dbReference>
<dbReference type="PRINTS" id="PR00862">
    <property type="entry name" value="PROLIGOPTASE"/>
</dbReference>
<feature type="domain" description="Peptidase S9A N-terminal" evidence="7">
    <location>
        <begin position="36"/>
        <end position="430"/>
    </location>
</feature>
<evidence type="ECO:0000256" key="2">
    <source>
        <dbReference type="ARBA" id="ARBA00022670"/>
    </source>
</evidence>
<name>Q2YZV3_9BACT</name>
<dbReference type="InterPro" id="IPR001375">
    <property type="entry name" value="Peptidase_S9_cat"/>
</dbReference>
<proteinExistence type="inferred from homology"/>
<dbReference type="Gene3D" id="2.130.10.120">
    <property type="entry name" value="Prolyl oligopeptidase, N-terminal domain"/>
    <property type="match status" value="1"/>
</dbReference>
<dbReference type="Gene3D" id="3.40.50.1820">
    <property type="entry name" value="alpha/beta hydrolase"/>
    <property type="match status" value="1"/>
</dbReference>
<feature type="signal peptide" evidence="5">
    <location>
        <begin position="1"/>
        <end position="26"/>
    </location>
</feature>
<evidence type="ECO:0000259" key="6">
    <source>
        <dbReference type="Pfam" id="PF00326"/>
    </source>
</evidence>
<dbReference type="SUPFAM" id="SSF53474">
    <property type="entry name" value="alpha/beta-Hydrolases"/>
    <property type="match status" value="1"/>
</dbReference>
<accession>Q2YZV3</accession>
<reference evidence="8" key="1">
    <citation type="journal article" date="2005" name="Environ. Microbiol.">
        <title>Lateral gene transfer and phylogenetic assignment of environmental fosmid clones.</title>
        <authorList>
            <person name="Nesbo C.L."/>
            <person name="Boucher Y."/>
            <person name="Dlutek M."/>
            <person name="Doolittle F.W."/>
        </authorList>
    </citation>
    <scope>NUCLEOTIDE SEQUENCE</scope>
</reference>
<dbReference type="MEROPS" id="S09.010"/>
<evidence type="ECO:0000256" key="1">
    <source>
        <dbReference type="ARBA" id="ARBA00005228"/>
    </source>
</evidence>
<keyword evidence="5" id="KW-0732">Signal</keyword>
<sequence length="708" mass="81389">MHPIRRRQVSWAVLALCLLVFSPHRAVPATAGPAPPVAKRVPKVDITHGDRRVDDYFWMREKTNPEVAAYLEAENAYAEETLAPLKDLEETLYNEMVSRIKETDLDVPYRMGDYYYYSRTEEGLQYKIYCRKKESLDAPEEITVDLNALAEGQVYMALGAYKVSDDGNLLAYTTDNTGFREYTLRVKDLRTGELLPDRIEKVRSVAWAADNRTFFYTTEDEAKRPHQLLRHVLGNPENDLVYEETDELYRVFVTRTRDMDYLLLYSGSLTTTEARCLSAETPRGEWRIVAPRVQDREYTLGHHGDRFYMLVNDTGRNFRLVSFPLDKPAERNWTEILPHRADVMLEDLDVFADFYVVYERENGLPLFRITDIATGESHELAFPEPVYNAEPSDNYEWKTHTLRYEYESLVTPRSVFDYDVDTRRSALMKQDEVLGGYDPAEYVSERLYAAARDGKKIPISVVYRRGVIHDGSGATLLTGYGAYGWPYAIRFRSRRLSLLDRGVTYAIAHIRGGGEMGKAWHDDGRMDHKMNTFTDFIDAAEFLIDRGYTAQDRLVVEGGSAGGLLMGAVVNMRPDLFHAVISDVPFVDVLNTMLDASLPLTVGEYEEWGNPNVENEYRYIRQYCPYTNLEREAYPAMLVKTSFNDSQVMYWEPAKYVAKMRTLKTDDNPLLFVINMGAGHGGASGRYDYLREIALDYAFTLWQMGLVR</sequence>
<evidence type="ECO:0000313" key="8">
    <source>
        <dbReference type="EMBL" id="CAI78819.1"/>
    </source>
</evidence>
<dbReference type="InterPro" id="IPR002471">
    <property type="entry name" value="Pept_S9_AS"/>
</dbReference>
<dbReference type="Pfam" id="PF02897">
    <property type="entry name" value="Peptidase_S9_N"/>
    <property type="match status" value="1"/>
</dbReference>
<organism evidence="8">
    <name type="scientific">uncultured Latescibacterota bacterium</name>
    <dbReference type="NCBI Taxonomy" id="199737"/>
    <lineage>
        <taxon>Bacteria</taxon>
        <taxon>Pseudomonadati</taxon>
        <taxon>Candidatus Latescibacterota</taxon>
        <taxon>environmental samples</taxon>
    </lineage>
</organism>
<dbReference type="AlphaFoldDB" id="Q2YZV3"/>